<reference evidence="1" key="1">
    <citation type="journal article" date="2023" name="Mol. Ecol. Resour.">
        <title>Chromosome-level genome assembly of a triploid poplar Populus alba 'Berolinensis'.</title>
        <authorList>
            <person name="Chen S."/>
            <person name="Yu Y."/>
            <person name="Wang X."/>
            <person name="Wang S."/>
            <person name="Zhang T."/>
            <person name="Zhou Y."/>
            <person name="He R."/>
            <person name="Meng N."/>
            <person name="Wang Y."/>
            <person name="Liu W."/>
            <person name="Liu Z."/>
            <person name="Liu J."/>
            <person name="Guo Q."/>
            <person name="Huang H."/>
            <person name="Sederoff R.R."/>
            <person name="Wang G."/>
            <person name="Qu G."/>
            <person name="Chen S."/>
        </authorList>
    </citation>
    <scope>NUCLEOTIDE SEQUENCE</scope>
    <source>
        <strain evidence="1">SC-2020</strain>
    </source>
</reference>
<evidence type="ECO:0000313" key="2">
    <source>
        <dbReference type="Proteomes" id="UP001164929"/>
    </source>
</evidence>
<dbReference type="Proteomes" id="UP001164929">
    <property type="component" value="Chromosome 10"/>
</dbReference>
<comment type="caution">
    <text evidence="1">The sequence shown here is derived from an EMBL/GenBank/DDBJ whole genome shotgun (WGS) entry which is preliminary data.</text>
</comment>
<gene>
    <name evidence="1" type="ORF">NC653_024991</name>
</gene>
<organism evidence="1 2">
    <name type="scientific">Populus alba x Populus x berolinensis</name>
    <dbReference type="NCBI Taxonomy" id="444605"/>
    <lineage>
        <taxon>Eukaryota</taxon>
        <taxon>Viridiplantae</taxon>
        <taxon>Streptophyta</taxon>
        <taxon>Embryophyta</taxon>
        <taxon>Tracheophyta</taxon>
        <taxon>Spermatophyta</taxon>
        <taxon>Magnoliopsida</taxon>
        <taxon>eudicotyledons</taxon>
        <taxon>Gunneridae</taxon>
        <taxon>Pentapetalae</taxon>
        <taxon>rosids</taxon>
        <taxon>fabids</taxon>
        <taxon>Malpighiales</taxon>
        <taxon>Salicaceae</taxon>
        <taxon>Saliceae</taxon>
        <taxon>Populus</taxon>
    </lineage>
</organism>
<evidence type="ECO:0000313" key="1">
    <source>
        <dbReference type="EMBL" id="KAJ6981753.1"/>
    </source>
</evidence>
<sequence length="94" mass="10761">MILILQLVALSLKFSNRIKFLSIQIVHKTLIKTASQGSFSREESRLNFINLQSSGLKVPPWFQSHPEVGLSCRKTIPSFSPQFCQHPQTQFQVF</sequence>
<proteinExistence type="predicted"/>
<dbReference type="AlphaFoldDB" id="A0AAD6MA39"/>
<keyword evidence="2" id="KW-1185">Reference proteome</keyword>
<protein>
    <submittedName>
        <fullName evidence="1">Uncharacterized protein</fullName>
    </submittedName>
</protein>
<dbReference type="EMBL" id="JAQIZT010000010">
    <property type="protein sequence ID" value="KAJ6981753.1"/>
    <property type="molecule type" value="Genomic_DNA"/>
</dbReference>
<name>A0AAD6MA39_9ROSI</name>
<accession>A0AAD6MA39</accession>